<dbReference type="AlphaFoldDB" id="A0A5C1QA42"/>
<dbReference type="KEGG" id="sper:EW093_02820"/>
<dbReference type="GO" id="GO:0005886">
    <property type="term" value="C:plasma membrane"/>
    <property type="evidence" value="ECO:0007669"/>
    <property type="project" value="UniProtKB-SubCell"/>
</dbReference>
<feature type="transmembrane region" description="Helical" evidence="7">
    <location>
        <begin position="272"/>
        <end position="297"/>
    </location>
</feature>
<reference evidence="9 10" key="1">
    <citation type="submission" date="2019-02" db="EMBL/GenBank/DDBJ databases">
        <authorList>
            <person name="Fomenkov A."/>
            <person name="Dubinina G."/>
            <person name="Grabovich M."/>
            <person name="Vincze T."/>
            <person name="Roberts R.J."/>
        </authorList>
    </citation>
    <scope>NUCLEOTIDE SEQUENCE [LARGE SCALE GENOMIC DNA]</scope>
    <source>
        <strain evidence="9 10">P</strain>
    </source>
</reference>
<comment type="subcellular location">
    <subcellularLocation>
        <location evidence="1 7">Cell membrane</location>
        <topology evidence="1 7">Multi-pass membrane protein</topology>
    </subcellularLocation>
</comment>
<evidence type="ECO:0000256" key="1">
    <source>
        <dbReference type="ARBA" id="ARBA00004651"/>
    </source>
</evidence>
<dbReference type="PANTHER" id="PTHR43744:SF4">
    <property type="entry name" value="OSMOPROTECTIVE COMPOUNDS UPTAKE PERMEASE PROTEIN GGTD"/>
    <property type="match status" value="1"/>
</dbReference>
<evidence type="ECO:0000256" key="7">
    <source>
        <dbReference type="RuleBase" id="RU363032"/>
    </source>
</evidence>
<feature type="transmembrane region" description="Helical" evidence="7">
    <location>
        <begin position="164"/>
        <end position="184"/>
    </location>
</feature>
<organism evidence="9 10">
    <name type="scientific">Thiospirochaeta perfilievii</name>
    <dbReference type="NCBI Taxonomy" id="252967"/>
    <lineage>
        <taxon>Bacteria</taxon>
        <taxon>Pseudomonadati</taxon>
        <taxon>Spirochaetota</taxon>
        <taxon>Spirochaetia</taxon>
        <taxon>Spirochaetales</taxon>
        <taxon>Spirochaetaceae</taxon>
        <taxon>Thiospirochaeta</taxon>
    </lineage>
</organism>
<keyword evidence="10" id="KW-1185">Reference proteome</keyword>
<accession>A0A5C1QA42</accession>
<dbReference type="Gene3D" id="1.10.3720.10">
    <property type="entry name" value="MetI-like"/>
    <property type="match status" value="1"/>
</dbReference>
<keyword evidence="4 7" id="KW-0812">Transmembrane</keyword>
<keyword evidence="2 7" id="KW-0813">Transport</keyword>
<feature type="transmembrane region" description="Helical" evidence="7">
    <location>
        <begin position="196"/>
        <end position="216"/>
    </location>
</feature>
<dbReference type="InterPro" id="IPR000515">
    <property type="entry name" value="MetI-like"/>
</dbReference>
<gene>
    <name evidence="9" type="ORF">EW093_02820</name>
</gene>
<evidence type="ECO:0000256" key="5">
    <source>
        <dbReference type="ARBA" id="ARBA00022989"/>
    </source>
</evidence>
<sequence length="365" mass="40602">MKKVKPKIQKSQIVIAAVLILIVTLWTVPTLGVFITSFRDSKDIYSSGWWSVLPHKDIVKTVEIELPQDIDPDGPITLEGHTANFNQWREGIEVSEGRILRWYGNKRSRIVEVYEKKWVGFGANLTLSNYRDVLAAGTVTFEDAQGNQITRQGNNFADAVLNSIAVSIPATVIPILIAAFAAYAFAWMEFPGRKPLFIMIVGLLVVPLQIALIPILRDFTAWGLNGTFVSMWLAHTGFGLPLAVYLLYNYISTLPRDIFESAYLDGATPFTTFVLLVIPLSVPALASFAIFQFLWVWNDYLVALIFLGDKNRVVTSALAAMVGEKGQDWHLLTSGAFMSMIIPLMVFFGLQRFFVKGLMAGSVKG</sequence>
<dbReference type="GO" id="GO:0055085">
    <property type="term" value="P:transmembrane transport"/>
    <property type="evidence" value="ECO:0007669"/>
    <property type="project" value="InterPro"/>
</dbReference>
<evidence type="ECO:0000256" key="4">
    <source>
        <dbReference type="ARBA" id="ARBA00022692"/>
    </source>
</evidence>
<dbReference type="OrthoDB" id="9815445at2"/>
<keyword evidence="5 7" id="KW-1133">Transmembrane helix</keyword>
<dbReference type="Proteomes" id="UP000323824">
    <property type="component" value="Chromosome"/>
</dbReference>
<feature type="transmembrane region" description="Helical" evidence="7">
    <location>
        <begin position="228"/>
        <end position="251"/>
    </location>
</feature>
<dbReference type="Pfam" id="PF00528">
    <property type="entry name" value="BPD_transp_1"/>
    <property type="match status" value="1"/>
</dbReference>
<name>A0A5C1QA42_9SPIO</name>
<evidence type="ECO:0000313" key="9">
    <source>
        <dbReference type="EMBL" id="QEN03676.1"/>
    </source>
</evidence>
<dbReference type="CDD" id="cd06261">
    <property type="entry name" value="TM_PBP2"/>
    <property type="match status" value="1"/>
</dbReference>
<feature type="transmembrane region" description="Helical" evidence="7">
    <location>
        <begin position="12"/>
        <end position="35"/>
    </location>
</feature>
<evidence type="ECO:0000256" key="2">
    <source>
        <dbReference type="ARBA" id="ARBA00022448"/>
    </source>
</evidence>
<dbReference type="PANTHER" id="PTHR43744">
    <property type="entry name" value="ABC TRANSPORTER PERMEASE PROTEIN MG189-RELATED-RELATED"/>
    <property type="match status" value="1"/>
</dbReference>
<evidence type="ECO:0000259" key="8">
    <source>
        <dbReference type="PROSITE" id="PS50928"/>
    </source>
</evidence>
<dbReference type="SUPFAM" id="SSF161098">
    <property type="entry name" value="MetI-like"/>
    <property type="match status" value="1"/>
</dbReference>
<comment type="similarity">
    <text evidence="7">Belongs to the binding-protein-dependent transport system permease family.</text>
</comment>
<dbReference type="RefSeq" id="WP_149566934.1">
    <property type="nucleotide sequence ID" value="NZ_CP035807.1"/>
</dbReference>
<reference evidence="9 10" key="2">
    <citation type="submission" date="2019-09" db="EMBL/GenBank/DDBJ databases">
        <title>Complete Genome Sequence and Methylome Analysis of free living Spirochaetas.</title>
        <authorList>
            <person name="Leshcheva N."/>
            <person name="Mikheeva N."/>
        </authorList>
    </citation>
    <scope>NUCLEOTIDE SEQUENCE [LARGE SCALE GENOMIC DNA]</scope>
    <source>
        <strain evidence="9 10">P</strain>
    </source>
</reference>
<evidence type="ECO:0000313" key="10">
    <source>
        <dbReference type="Proteomes" id="UP000323824"/>
    </source>
</evidence>
<dbReference type="PROSITE" id="PS50928">
    <property type="entry name" value="ABC_TM1"/>
    <property type="match status" value="1"/>
</dbReference>
<keyword evidence="3" id="KW-1003">Cell membrane</keyword>
<feature type="transmembrane region" description="Helical" evidence="7">
    <location>
        <begin position="329"/>
        <end position="350"/>
    </location>
</feature>
<dbReference type="EMBL" id="CP035807">
    <property type="protein sequence ID" value="QEN03676.1"/>
    <property type="molecule type" value="Genomic_DNA"/>
</dbReference>
<evidence type="ECO:0000256" key="6">
    <source>
        <dbReference type="ARBA" id="ARBA00023136"/>
    </source>
</evidence>
<feature type="domain" description="ABC transmembrane type-1" evidence="8">
    <location>
        <begin position="160"/>
        <end position="350"/>
    </location>
</feature>
<dbReference type="InterPro" id="IPR035906">
    <property type="entry name" value="MetI-like_sf"/>
</dbReference>
<evidence type="ECO:0000256" key="3">
    <source>
        <dbReference type="ARBA" id="ARBA00022475"/>
    </source>
</evidence>
<protein>
    <submittedName>
        <fullName evidence="9">Carbohydrate ABC transporter permease</fullName>
    </submittedName>
</protein>
<proteinExistence type="inferred from homology"/>
<keyword evidence="6 7" id="KW-0472">Membrane</keyword>